<dbReference type="GO" id="GO:0004165">
    <property type="term" value="F:delta(3)-delta(2)-enoyl-CoA isomerase activity"/>
    <property type="evidence" value="ECO:0007669"/>
    <property type="project" value="UniProtKB-ARBA"/>
</dbReference>
<keyword evidence="5" id="KW-1185">Reference proteome</keyword>
<evidence type="ECO:0000313" key="5">
    <source>
        <dbReference type="Proteomes" id="UP000198281"/>
    </source>
</evidence>
<dbReference type="CDD" id="cd06558">
    <property type="entry name" value="crotonase-like"/>
    <property type="match status" value="1"/>
</dbReference>
<reference evidence="5" key="1">
    <citation type="submission" date="2017-06" db="EMBL/GenBank/DDBJ databases">
        <authorList>
            <person name="Varghese N."/>
            <person name="Submissions S."/>
        </authorList>
    </citation>
    <scope>NUCLEOTIDE SEQUENCE [LARGE SCALE GENOMIC DNA]</scope>
    <source>
        <strain evidence="5">LNB2</strain>
    </source>
</reference>
<accession>A0A239D6J4</accession>
<comment type="subcellular location">
    <subcellularLocation>
        <location evidence="1">Peroxisome</location>
    </subcellularLocation>
</comment>
<proteinExistence type="predicted"/>
<dbReference type="InterPro" id="IPR051053">
    <property type="entry name" value="ECH/Chromodomain_protein"/>
</dbReference>
<dbReference type="InterPro" id="IPR029045">
    <property type="entry name" value="ClpP/crotonase-like_dom_sf"/>
</dbReference>
<dbReference type="InterPro" id="IPR001753">
    <property type="entry name" value="Enoyl-CoA_hydra/iso"/>
</dbReference>
<evidence type="ECO:0000256" key="2">
    <source>
        <dbReference type="ARBA" id="ARBA00023140"/>
    </source>
</evidence>
<dbReference type="Gene3D" id="3.90.226.10">
    <property type="entry name" value="2-enoyl-CoA Hydratase, Chain A, domain 1"/>
    <property type="match status" value="1"/>
</dbReference>
<dbReference type="EMBL" id="FZOS01000003">
    <property type="protein sequence ID" value="SNS27481.1"/>
    <property type="molecule type" value="Genomic_DNA"/>
</dbReference>
<dbReference type="Pfam" id="PF00378">
    <property type="entry name" value="ECH_1"/>
    <property type="match status" value="1"/>
</dbReference>
<keyword evidence="3 4" id="KW-0413">Isomerase</keyword>
<gene>
    <name evidence="4" type="ORF">SAMN06295912_103222</name>
</gene>
<dbReference type="AlphaFoldDB" id="A0A239D6J4"/>
<organism evidence="4 5">
    <name type="scientific">Edaphosphingomonas laterariae</name>
    <dbReference type="NCBI Taxonomy" id="861865"/>
    <lineage>
        <taxon>Bacteria</taxon>
        <taxon>Pseudomonadati</taxon>
        <taxon>Pseudomonadota</taxon>
        <taxon>Alphaproteobacteria</taxon>
        <taxon>Sphingomonadales</taxon>
        <taxon>Rhizorhabdaceae</taxon>
        <taxon>Edaphosphingomonas</taxon>
    </lineage>
</organism>
<name>A0A239D6J4_9SPHN</name>
<dbReference type="PANTHER" id="PTHR43684:SF1">
    <property type="entry name" value="ENOYL-COA DELTA ISOMERASE 2"/>
    <property type="match status" value="1"/>
</dbReference>
<dbReference type="RefSeq" id="WP_089218498.1">
    <property type="nucleotide sequence ID" value="NZ_FZOS01000003.1"/>
</dbReference>
<dbReference type="SUPFAM" id="SSF52096">
    <property type="entry name" value="ClpP/crotonase"/>
    <property type="match status" value="1"/>
</dbReference>
<sequence>MSDRVTLEIAGGIARLSLANPARRNAIDLEFLEDFAAAALDIQSDASVRVILLRADGPVFSVGGDLADMVANRHRAERHVLEMASLFHLGIERLQASRAPLVVALGGTAAGGGFSLVLGADLVIAGQSAKLVSAYLKSGLTPDGGATWFLPRLVGRQKAFEIMALSPVLSAQDAQALGLVARVVADDALDAEATAVAAQLAALPSDALFVLKRQLHASPGHGLADQLAVEAGGIARSAAQPDVQAALDAFFAKGK</sequence>
<dbReference type="OrthoDB" id="9781757at2"/>
<evidence type="ECO:0000313" key="4">
    <source>
        <dbReference type="EMBL" id="SNS27481.1"/>
    </source>
</evidence>
<evidence type="ECO:0000256" key="1">
    <source>
        <dbReference type="ARBA" id="ARBA00004275"/>
    </source>
</evidence>
<keyword evidence="2" id="KW-0576">Peroxisome</keyword>
<dbReference type="Proteomes" id="UP000198281">
    <property type="component" value="Unassembled WGS sequence"/>
</dbReference>
<protein>
    <submittedName>
        <fullName evidence="4">2-(1,2-epoxy-1,2-dihydrophenyl)acetyl-CoA isomerase</fullName>
    </submittedName>
</protein>
<evidence type="ECO:0000256" key="3">
    <source>
        <dbReference type="ARBA" id="ARBA00023235"/>
    </source>
</evidence>
<dbReference type="PANTHER" id="PTHR43684">
    <property type="match status" value="1"/>
</dbReference>